<sequence>MSEVLVNVTRGPLVESIHRGYIAVVDSKGQLLYHVGNPYKVSFMRSAAKPIQTLNVILSGAADRFNFTEEELAIMCASHYGEDFHRKVVEGILNKIGLSVDNLLCGATLSLSPKYAKELIWNHVKLKPTHTDCSGKHSGMLAVCIHKGYSINNYNIENHSIQRELKSIVAKICEINKDEIYLGIDGCTVPVYGMPLYNMALGFAKLANANSLSKEYKDACDRVFRAMNKAPEMISGTNGFCTELIKNTKGKLIGKLGAEAVYCIGVKDRDLGIAIKVEDGNYRAVWPTVIKCLEDLGVLEENESIALQKYRVGKNLNNIREEIGEVRAVFDLVKN</sequence>
<dbReference type="Pfam" id="PF06089">
    <property type="entry name" value="Asparaginase_II"/>
    <property type="match status" value="1"/>
</dbReference>
<dbReference type="RefSeq" id="WP_211142125.1">
    <property type="nucleotide sequence ID" value="NZ_JAEEGB010000007.1"/>
</dbReference>
<dbReference type="PANTHER" id="PTHR42110:SF1">
    <property type="entry name" value="L-ASPARAGINASE, PUTATIVE (AFU_ORTHOLOGUE AFUA_3G11890)-RELATED"/>
    <property type="match status" value="1"/>
</dbReference>
<evidence type="ECO:0000313" key="2">
    <source>
        <dbReference type="Proteomes" id="UP000622687"/>
    </source>
</evidence>
<dbReference type="AlphaFoldDB" id="A0A934HQT8"/>
<dbReference type="PANTHER" id="PTHR42110">
    <property type="entry name" value="L-ASPARAGINASE, PUTATIVE (AFU_ORTHOLOGUE AFUA_3G11890)-RELATED"/>
    <property type="match status" value="1"/>
</dbReference>
<comment type="caution">
    <text evidence="1">The sequence shown here is derived from an EMBL/GenBank/DDBJ whole genome shotgun (WGS) entry which is preliminary data.</text>
</comment>
<accession>A0A934HQT8</accession>
<keyword evidence="2" id="KW-1185">Reference proteome</keyword>
<dbReference type="EMBL" id="JAEEGB010000007">
    <property type="protein sequence ID" value="MBI6872630.1"/>
    <property type="molecule type" value="Genomic_DNA"/>
</dbReference>
<dbReference type="InterPro" id="IPR010349">
    <property type="entry name" value="Asparaginase_II"/>
</dbReference>
<organism evidence="1 2">
    <name type="scientific">Clostridium aciditolerans</name>
    <dbReference type="NCBI Taxonomy" id="339861"/>
    <lineage>
        <taxon>Bacteria</taxon>
        <taxon>Bacillati</taxon>
        <taxon>Bacillota</taxon>
        <taxon>Clostridia</taxon>
        <taxon>Eubacteriales</taxon>
        <taxon>Clostridiaceae</taxon>
        <taxon>Clostridium</taxon>
    </lineage>
</organism>
<reference evidence="1" key="1">
    <citation type="submission" date="2020-12" db="EMBL/GenBank/DDBJ databases">
        <title>Clostridium thailandense sp. nov., a novel acetogenic bacterium isolated from peat land soil in Thailand.</title>
        <authorList>
            <person name="Chaikitkaew S."/>
            <person name="Birkeland N.K."/>
        </authorList>
    </citation>
    <scope>NUCLEOTIDE SEQUENCE</scope>
    <source>
        <strain evidence="1">DSM 17425</strain>
    </source>
</reference>
<evidence type="ECO:0000313" key="1">
    <source>
        <dbReference type="EMBL" id="MBI6872630.1"/>
    </source>
</evidence>
<dbReference type="Proteomes" id="UP000622687">
    <property type="component" value="Unassembled WGS sequence"/>
</dbReference>
<proteinExistence type="predicted"/>
<gene>
    <name evidence="1" type="ORF">I6U51_07885</name>
</gene>
<protein>
    <submittedName>
        <fullName evidence="1">Asparaginase</fullName>
    </submittedName>
</protein>
<name>A0A934HQT8_9CLOT</name>